<dbReference type="STRING" id="56216.A0A1A6HVK3"/>
<feature type="compositionally biased region" description="Low complexity" evidence="1">
    <location>
        <begin position="79"/>
        <end position="90"/>
    </location>
</feature>
<organism evidence="2 3">
    <name type="scientific">Neotoma lepida</name>
    <name type="common">Desert woodrat</name>
    <dbReference type="NCBI Taxonomy" id="56216"/>
    <lineage>
        <taxon>Eukaryota</taxon>
        <taxon>Metazoa</taxon>
        <taxon>Chordata</taxon>
        <taxon>Craniata</taxon>
        <taxon>Vertebrata</taxon>
        <taxon>Euteleostomi</taxon>
        <taxon>Mammalia</taxon>
        <taxon>Eutheria</taxon>
        <taxon>Euarchontoglires</taxon>
        <taxon>Glires</taxon>
        <taxon>Rodentia</taxon>
        <taxon>Myomorpha</taxon>
        <taxon>Muroidea</taxon>
        <taxon>Cricetidae</taxon>
        <taxon>Neotominae</taxon>
        <taxon>Neotoma</taxon>
    </lineage>
</organism>
<dbReference type="OrthoDB" id="41200at2759"/>
<evidence type="ECO:0000256" key="1">
    <source>
        <dbReference type="SAM" id="MobiDB-lite"/>
    </source>
</evidence>
<evidence type="ECO:0000313" key="3">
    <source>
        <dbReference type="Proteomes" id="UP000092124"/>
    </source>
</evidence>
<comment type="caution">
    <text evidence="2">The sequence shown here is derived from an EMBL/GenBank/DDBJ whole genome shotgun (WGS) entry which is preliminary data.</text>
</comment>
<gene>
    <name evidence="2" type="ORF">A6R68_24245</name>
</gene>
<sequence>MAVVAVLESILSCEACKNVSQLLQMPLFSDILLTTYEKPQFKIPTKLKEALRIAKKFLTSHIPIISNSTLHSRAVFCTTSTSSTTSSSTSRSLNNLRHRDAVEGPQNSLTTQLP</sequence>
<feature type="compositionally biased region" description="Polar residues" evidence="1">
    <location>
        <begin position="105"/>
        <end position="114"/>
    </location>
</feature>
<keyword evidence="3" id="KW-1185">Reference proteome</keyword>
<dbReference type="Proteomes" id="UP000092124">
    <property type="component" value="Unassembled WGS sequence"/>
</dbReference>
<evidence type="ECO:0000313" key="2">
    <source>
        <dbReference type="EMBL" id="OBS81767.1"/>
    </source>
</evidence>
<protein>
    <submittedName>
        <fullName evidence="2">Uncharacterized protein</fullName>
    </submittedName>
</protein>
<feature type="region of interest" description="Disordered" evidence="1">
    <location>
        <begin position="79"/>
        <end position="114"/>
    </location>
</feature>
<proteinExistence type="predicted"/>
<dbReference type="AlphaFoldDB" id="A0A1A6HVK3"/>
<dbReference type="EMBL" id="LZPO01009553">
    <property type="protein sequence ID" value="OBS81767.1"/>
    <property type="molecule type" value="Genomic_DNA"/>
</dbReference>
<reference evidence="2 3" key="1">
    <citation type="submission" date="2016-06" db="EMBL/GenBank/DDBJ databases">
        <title>The Draft Genome Sequence and Annotation of the Desert Woodrat Neotoma lepida.</title>
        <authorList>
            <person name="Campbell M."/>
            <person name="Oakeson K.F."/>
            <person name="Yandell M."/>
            <person name="Halpert J.R."/>
            <person name="Dearing D."/>
        </authorList>
    </citation>
    <scope>NUCLEOTIDE SEQUENCE [LARGE SCALE GENOMIC DNA]</scope>
    <source>
        <strain evidence="2">417</strain>
        <tissue evidence="2">Liver</tissue>
    </source>
</reference>
<name>A0A1A6HVK3_NEOLE</name>
<accession>A0A1A6HVK3</accession>